<accession>A0A5C6TZ85</accession>
<dbReference type="Gene3D" id="3.40.50.2300">
    <property type="match status" value="1"/>
</dbReference>
<keyword evidence="6" id="KW-0597">Phosphoprotein</keyword>
<keyword evidence="9" id="KW-0808">Transferase</keyword>
<evidence type="ECO:0000259" key="8">
    <source>
        <dbReference type="PROSITE" id="PS50122"/>
    </source>
</evidence>
<dbReference type="SUPFAM" id="SSF52172">
    <property type="entry name" value="CheY-like"/>
    <property type="match status" value="1"/>
</dbReference>
<dbReference type="GO" id="GO:0008168">
    <property type="term" value="F:methyltransferase activity"/>
    <property type="evidence" value="ECO:0007669"/>
    <property type="project" value="UniProtKB-KW"/>
</dbReference>
<feature type="domain" description="Response regulatory" evidence="7">
    <location>
        <begin position="1"/>
        <end position="117"/>
    </location>
</feature>
<dbReference type="PROSITE" id="PS50110">
    <property type="entry name" value="RESPONSE_REGULATORY"/>
    <property type="match status" value="1"/>
</dbReference>
<dbReference type="GO" id="GO:0006935">
    <property type="term" value="P:chemotaxis"/>
    <property type="evidence" value="ECO:0007669"/>
    <property type="project" value="UniProtKB-UniRule"/>
</dbReference>
<dbReference type="CDD" id="cd16432">
    <property type="entry name" value="CheB_Rec"/>
    <property type="match status" value="1"/>
</dbReference>
<dbReference type="GO" id="GO:0005737">
    <property type="term" value="C:cytoplasm"/>
    <property type="evidence" value="ECO:0007669"/>
    <property type="project" value="InterPro"/>
</dbReference>
<dbReference type="InterPro" id="IPR000673">
    <property type="entry name" value="Sig_transdc_resp-reg_Me-estase"/>
</dbReference>
<keyword evidence="1 5" id="KW-0145">Chemotaxis</keyword>
<dbReference type="EMBL" id="VOQQ01000001">
    <property type="protein sequence ID" value="TXC65081.1"/>
    <property type="molecule type" value="Genomic_DNA"/>
</dbReference>
<dbReference type="PANTHER" id="PTHR42872:SF3">
    <property type="entry name" value="PROTEIN-GLUTAMATE METHYLESTERASE_PROTEIN-GLUTAMINE GLUTAMINASE 1"/>
    <property type="match status" value="1"/>
</dbReference>
<dbReference type="Pfam" id="PF00072">
    <property type="entry name" value="Response_reg"/>
    <property type="match status" value="1"/>
</dbReference>
<dbReference type="OrthoDB" id="9793421at2"/>
<evidence type="ECO:0000256" key="2">
    <source>
        <dbReference type="ARBA" id="ARBA00022801"/>
    </source>
</evidence>
<dbReference type="InterPro" id="IPR011006">
    <property type="entry name" value="CheY-like_superfamily"/>
</dbReference>
<evidence type="ECO:0000313" key="9">
    <source>
        <dbReference type="EMBL" id="TXC65081.1"/>
    </source>
</evidence>
<feature type="active site" evidence="5">
    <location>
        <position position="186"/>
    </location>
</feature>
<dbReference type="NCBIfam" id="NF001965">
    <property type="entry name" value="PRK00742.1"/>
    <property type="match status" value="1"/>
</dbReference>
<dbReference type="InterPro" id="IPR035909">
    <property type="entry name" value="CheB_C"/>
</dbReference>
<evidence type="ECO:0000256" key="6">
    <source>
        <dbReference type="PROSITE-ProRule" id="PRU00169"/>
    </source>
</evidence>
<protein>
    <recommendedName>
        <fullName evidence="3">protein-glutamate methylesterase</fullName>
        <ecNumber evidence="3">3.1.1.61</ecNumber>
    </recommendedName>
</protein>
<dbReference type="SUPFAM" id="SSF52738">
    <property type="entry name" value="Methylesterase CheB, C-terminal domain"/>
    <property type="match status" value="1"/>
</dbReference>
<feature type="domain" description="CheB-type methylesterase" evidence="8">
    <location>
        <begin position="147"/>
        <end position="340"/>
    </location>
</feature>
<evidence type="ECO:0000256" key="1">
    <source>
        <dbReference type="ARBA" id="ARBA00022500"/>
    </source>
</evidence>
<dbReference type="GO" id="GO:0032259">
    <property type="term" value="P:methylation"/>
    <property type="evidence" value="ECO:0007669"/>
    <property type="project" value="UniProtKB-KW"/>
</dbReference>
<gene>
    <name evidence="9" type="primary">cheB</name>
    <name evidence="9" type="ORF">FRZ32_13900</name>
</gene>
<dbReference type="RefSeq" id="WP_147044495.1">
    <property type="nucleotide sequence ID" value="NZ_VOQQ01000001.1"/>
</dbReference>
<dbReference type="Pfam" id="PF01339">
    <property type="entry name" value="CheB_methylest"/>
    <property type="match status" value="1"/>
</dbReference>
<name>A0A5C6TZ85_9SPHN</name>
<dbReference type="PANTHER" id="PTHR42872">
    <property type="entry name" value="PROTEIN-GLUTAMATE METHYLESTERASE/PROTEIN-GLUTAMINE GLUTAMINASE"/>
    <property type="match status" value="1"/>
</dbReference>
<evidence type="ECO:0000256" key="3">
    <source>
        <dbReference type="ARBA" id="ARBA00039140"/>
    </source>
</evidence>
<dbReference type="SMART" id="SM00448">
    <property type="entry name" value="REC"/>
    <property type="match status" value="1"/>
</dbReference>
<sequence length="343" mass="35591">MIVDDSSVARAVISRMVGADPEFEVVAMAGSAIEALDALKTVSVDIVLLDVEMPGGSGLEALPHIIRAGAGARVLVVSSMAEDGAEVAVRALAQGAADTLPKPGANAFSGRFSEVLADKIRRIGRANREPAAAEAVETRPLKLRDMPAAPLRCVALGASTGGLHALLEFLRALPEPIGAPILVTQHLPATFMPYFARQLEAASGRIARVAEDGETPQADFILVAPGDSHLCVQRAGALVQVKLEKGKAPSGCLPSVDPMLASVADAYGESGLGIMMSGMGRDGLIGSRRMVERGGAMLAQDQQTASIWGMPRAVAEAGLASAVLPPQQLARRVAMRAEAASWR</sequence>
<dbReference type="InterPro" id="IPR001789">
    <property type="entry name" value="Sig_transdc_resp-reg_receiver"/>
</dbReference>
<dbReference type="InterPro" id="IPR008248">
    <property type="entry name" value="CheB-like"/>
</dbReference>
<dbReference type="CDD" id="cd17541">
    <property type="entry name" value="REC_CheB-like"/>
    <property type="match status" value="1"/>
</dbReference>
<dbReference type="Proteomes" id="UP000321249">
    <property type="component" value="Unassembled WGS sequence"/>
</dbReference>
<evidence type="ECO:0000256" key="5">
    <source>
        <dbReference type="PROSITE-ProRule" id="PRU00050"/>
    </source>
</evidence>
<dbReference type="EC" id="3.1.1.61" evidence="3"/>
<keyword evidence="9" id="KW-0489">Methyltransferase</keyword>
<evidence type="ECO:0000313" key="10">
    <source>
        <dbReference type="Proteomes" id="UP000321249"/>
    </source>
</evidence>
<comment type="catalytic activity">
    <reaction evidence="4">
        <text>[protein]-L-glutamate 5-O-methyl ester + H2O = L-glutamyl-[protein] + methanol + H(+)</text>
        <dbReference type="Rhea" id="RHEA:23236"/>
        <dbReference type="Rhea" id="RHEA-COMP:10208"/>
        <dbReference type="Rhea" id="RHEA-COMP:10311"/>
        <dbReference type="ChEBI" id="CHEBI:15377"/>
        <dbReference type="ChEBI" id="CHEBI:15378"/>
        <dbReference type="ChEBI" id="CHEBI:17790"/>
        <dbReference type="ChEBI" id="CHEBI:29973"/>
        <dbReference type="ChEBI" id="CHEBI:82795"/>
        <dbReference type="EC" id="3.1.1.61"/>
    </reaction>
</comment>
<reference evidence="9 10" key="1">
    <citation type="journal article" date="2015" name="J. Microbiol.">
        <title>Sphingosinicella ginsenosidimutans sp. nov., with ginsenoside converting activity.</title>
        <authorList>
            <person name="Kim J.K."/>
            <person name="Kang M.S."/>
            <person name="Park S.C."/>
            <person name="Kim K.M."/>
            <person name="Choi K."/>
            <person name="Yoon M.H."/>
            <person name="Im W.T."/>
        </authorList>
    </citation>
    <scope>NUCLEOTIDE SEQUENCE [LARGE SCALE GENOMIC DNA]</scope>
    <source>
        <strain evidence="9 10">BS-11</strain>
    </source>
</reference>
<evidence type="ECO:0000256" key="4">
    <source>
        <dbReference type="ARBA" id="ARBA00048267"/>
    </source>
</evidence>
<dbReference type="GO" id="GO:0008984">
    <property type="term" value="F:protein-glutamate methylesterase activity"/>
    <property type="evidence" value="ECO:0007669"/>
    <property type="project" value="UniProtKB-EC"/>
</dbReference>
<dbReference type="PIRSF" id="PIRSF000876">
    <property type="entry name" value="RR_chemtxs_CheB"/>
    <property type="match status" value="1"/>
</dbReference>
<feature type="active site" evidence="5">
    <location>
        <position position="159"/>
    </location>
</feature>
<proteinExistence type="predicted"/>
<dbReference type="Gene3D" id="3.40.50.180">
    <property type="entry name" value="Methylesterase CheB, C-terminal domain"/>
    <property type="match status" value="1"/>
</dbReference>
<dbReference type="AlphaFoldDB" id="A0A5C6TZ85"/>
<evidence type="ECO:0000259" key="7">
    <source>
        <dbReference type="PROSITE" id="PS50110"/>
    </source>
</evidence>
<feature type="active site" evidence="5">
    <location>
        <position position="282"/>
    </location>
</feature>
<keyword evidence="10" id="KW-1185">Reference proteome</keyword>
<dbReference type="GO" id="GO:0000156">
    <property type="term" value="F:phosphorelay response regulator activity"/>
    <property type="evidence" value="ECO:0007669"/>
    <property type="project" value="InterPro"/>
</dbReference>
<dbReference type="PROSITE" id="PS50122">
    <property type="entry name" value="CHEB"/>
    <property type="match status" value="1"/>
</dbReference>
<feature type="modified residue" description="4-aspartylphosphate" evidence="6">
    <location>
        <position position="50"/>
    </location>
</feature>
<organism evidence="9 10">
    <name type="scientific">Allosphingosinicella ginsenosidimutans</name>
    <dbReference type="NCBI Taxonomy" id="1176539"/>
    <lineage>
        <taxon>Bacteria</taxon>
        <taxon>Pseudomonadati</taxon>
        <taxon>Pseudomonadota</taxon>
        <taxon>Alphaproteobacteria</taxon>
        <taxon>Sphingomonadales</taxon>
        <taxon>Sphingomonadaceae</taxon>
        <taxon>Allosphingosinicella</taxon>
    </lineage>
</organism>
<keyword evidence="2 5" id="KW-0378">Hydrolase</keyword>
<comment type="caution">
    <text evidence="9">The sequence shown here is derived from an EMBL/GenBank/DDBJ whole genome shotgun (WGS) entry which is preliminary data.</text>
</comment>